<dbReference type="Pfam" id="PF00071">
    <property type="entry name" value="Ras"/>
    <property type="match status" value="1"/>
</dbReference>
<dbReference type="AlphaFoldDB" id="A0A804HR61"/>
<accession>A0A804HR61</accession>
<protein>
    <submittedName>
        <fullName evidence="1">(wild Malaysian banana) hypothetical protein</fullName>
    </submittedName>
</protein>
<keyword evidence="3" id="KW-1185">Reference proteome</keyword>
<dbReference type="EnsemblPlants" id="Ma01_t07020.1">
    <property type="protein sequence ID" value="Ma01_p07020.1"/>
    <property type="gene ID" value="Ma01_g07020"/>
</dbReference>
<dbReference type="Gramene" id="Ma01_t07020.1">
    <property type="protein sequence ID" value="Ma01_p07020.1"/>
    <property type="gene ID" value="Ma01_g07020"/>
</dbReference>
<sequence>MHLNSDSKHDAVHSDATVAKMLVDNKCDLENIRNISVDEGKSSAEAEGLFLIETSALDSTNVKKAFEIVIEDMYNNLSRKALNSDSYKPELSLNSVSLTGMGMMRQSRLQASSPAAETIFW</sequence>
<dbReference type="Gene3D" id="3.40.50.300">
    <property type="entry name" value="P-loop containing nucleotide triphosphate hydrolases"/>
    <property type="match status" value="1"/>
</dbReference>
<dbReference type="GO" id="GO:0005525">
    <property type="term" value="F:GTP binding"/>
    <property type="evidence" value="ECO:0007669"/>
    <property type="project" value="InterPro"/>
</dbReference>
<dbReference type="PANTHER" id="PTHR47979">
    <property type="entry name" value="DRAB11-RELATED"/>
    <property type="match status" value="1"/>
</dbReference>
<organism evidence="2 3">
    <name type="scientific">Musa acuminata subsp. malaccensis</name>
    <name type="common">Wild banana</name>
    <name type="synonym">Musa malaccensis</name>
    <dbReference type="NCBI Taxonomy" id="214687"/>
    <lineage>
        <taxon>Eukaryota</taxon>
        <taxon>Viridiplantae</taxon>
        <taxon>Streptophyta</taxon>
        <taxon>Embryophyta</taxon>
        <taxon>Tracheophyta</taxon>
        <taxon>Spermatophyta</taxon>
        <taxon>Magnoliopsida</taxon>
        <taxon>Liliopsida</taxon>
        <taxon>Zingiberales</taxon>
        <taxon>Musaceae</taxon>
        <taxon>Musa</taxon>
    </lineage>
</organism>
<evidence type="ECO:0000313" key="3">
    <source>
        <dbReference type="Proteomes" id="UP000012960"/>
    </source>
</evidence>
<dbReference type="EMBL" id="HG996466">
    <property type="protein sequence ID" value="CAG1858787.1"/>
    <property type="molecule type" value="Genomic_DNA"/>
</dbReference>
<evidence type="ECO:0000313" key="1">
    <source>
        <dbReference type="EMBL" id="CAG1858787.1"/>
    </source>
</evidence>
<gene>
    <name evidence="1" type="ORF">GSMUA_290820.1</name>
</gene>
<dbReference type="SUPFAM" id="SSF52540">
    <property type="entry name" value="P-loop containing nucleoside triphosphate hydrolases"/>
    <property type="match status" value="1"/>
</dbReference>
<reference evidence="2" key="2">
    <citation type="submission" date="2021-05" db="UniProtKB">
        <authorList>
            <consortium name="EnsemblPlants"/>
        </authorList>
    </citation>
    <scope>IDENTIFICATION</scope>
    <source>
        <strain evidence="2">subsp. malaccensis</strain>
    </source>
</reference>
<name>A0A804HR61_MUSAM</name>
<dbReference type="SMART" id="SM00175">
    <property type="entry name" value="RAB"/>
    <property type="match status" value="1"/>
</dbReference>
<reference evidence="1" key="1">
    <citation type="submission" date="2021-03" db="EMBL/GenBank/DDBJ databases">
        <authorList>
            <consortium name="Genoscope - CEA"/>
            <person name="William W."/>
        </authorList>
    </citation>
    <scope>NUCLEOTIDE SEQUENCE</scope>
    <source>
        <strain evidence="1">Doubled-haploid Pahang</strain>
    </source>
</reference>
<dbReference type="InParanoid" id="A0A804HR61"/>
<dbReference type="InterPro" id="IPR027417">
    <property type="entry name" value="P-loop_NTPase"/>
</dbReference>
<dbReference type="InterPro" id="IPR001806">
    <property type="entry name" value="Small_GTPase"/>
</dbReference>
<dbReference type="PROSITE" id="PS51419">
    <property type="entry name" value="RAB"/>
    <property type="match status" value="1"/>
</dbReference>
<dbReference type="Proteomes" id="UP000012960">
    <property type="component" value="Unplaced"/>
</dbReference>
<dbReference type="OMA" id="QGFNCCA"/>
<proteinExistence type="predicted"/>
<dbReference type="GO" id="GO:0003924">
    <property type="term" value="F:GTPase activity"/>
    <property type="evidence" value="ECO:0007669"/>
    <property type="project" value="InterPro"/>
</dbReference>
<evidence type="ECO:0000313" key="2">
    <source>
        <dbReference type="EnsemblPlants" id="Ma01_p07020.1"/>
    </source>
</evidence>
<dbReference type="PRINTS" id="PR00449">
    <property type="entry name" value="RASTRNSFRMNG"/>
</dbReference>
<dbReference type="InterPro" id="IPR050209">
    <property type="entry name" value="Rab_GTPases_membrane_traffic"/>
</dbReference>